<evidence type="ECO:0008006" key="3">
    <source>
        <dbReference type="Google" id="ProtNLM"/>
    </source>
</evidence>
<dbReference type="KEGG" id="arev:RVR_1094"/>
<dbReference type="Pfam" id="PF03928">
    <property type="entry name" value="HbpS-like"/>
    <property type="match status" value="1"/>
</dbReference>
<dbReference type="SUPFAM" id="SSF143744">
    <property type="entry name" value="GlcG-like"/>
    <property type="match status" value="1"/>
</dbReference>
<dbReference type="InterPro" id="IPR038084">
    <property type="entry name" value="PduO/GlcC-like_sf"/>
</dbReference>
<name>A0A7U3VLX1_9ACTN</name>
<reference evidence="1 2" key="1">
    <citation type="journal article" date="2010" name="J. Bacteriol.">
        <title>Biochemical characterization of a novel indole prenyltransferase from Streptomyces sp. SN-593.</title>
        <authorList>
            <person name="Takahashi S."/>
            <person name="Takagi H."/>
            <person name="Toyoda A."/>
            <person name="Uramoto M."/>
            <person name="Nogawa T."/>
            <person name="Ueki M."/>
            <person name="Sakaki Y."/>
            <person name="Osada H."/>
        </authorList>
    </citation>
    <scope>NUCLEOTIDE SEQUENCE [LARGE SCALE GENOMIC DNA]</scope>
    <source>
        <strain evidence="1 2">SN-593</strain>
    </source>
</reference>
<accession>A0A7U3VLX1</accession>
<reference evidence="1 2" key="2">
    <citation type="journal article" date="2011" name="J. Antibiot.">
        <title>Furaquinocins I and J: novel polyketide isoprenoid hybrid compounds from Streptomyces reveromyceticus SN-593.</title>
        <authorList>
            <person name="Panthee S."/>
            <person name="Takahashi S."/>
            <person name="Takagi H."/>
            <person name="Nogawa T."/>
            <person name="Oowada E."/>
            <person name="Uramoto M."/>
            <person name="Osada H."/>
        </authorList>
    </citation>
    <scope>NUCLEOTIDE SEQUENCE [LARGE SCALE GENOMIC DNA]</scope>
    <source>
        <strain evidence="1 2">SN-593</strain>
    </source>
</reference>
<dbReference type="RefSeq" id="WP_202232488.1">
    <property type="nucleotide sequence ID" value="NZ_AP018365.1"/>
</dbReference>
<dbReference type="AlphaFoldDB" id="A0A7U3VLX1"/>
<dbReference type="InterPro" id="IPR005624">
    <property type="entry name" value="PduO/GlcC-like"/>
</dbReference>
<gene>
    <name evidence="1" type="ORF">RVR_1094</name>
</gene>
<sequence length="141" mass="14057">MNAAVRQIASITSATARRAVEAAVAAAEAAGQTSAIAVVDATGQLIAYTRMDGAPVQAAQIAQDKAYTAAGFGMPTGQWHDLMAADAPLGRGAGTAVDRLVPFGGGLPIRVDDRTIGGIGVSGGHWSDDDKVAQAGAAVVN</sequence>
<dbReference type="Gene3D" id="3.30.450.150">
    <property type="entry name" value="Haem-degrading domain"/>
    <property type="match status" value="1"/>
</dbReference>
<dbReference type="PANTHER" id="PTHR34309:SF1">
    <property type="entry name" value="PROTEIN GLCG"/>
    <property type="match status" value="1"/>
</dbReference>
<keyword evidence="2" id="KW-1185">Reference proteome</keyword>
<reference evidence="1 2" key="4">
    <citation type="journal article" date="2020" name="Sci. Rep.">
        <title>beta-carboline chemical signals induce reveromycin production through a LuxR family regulator in Streptomyces sp. SN-593.</title>
        <authorList>
            <person name="Panthee S."/>
            <person name="Kito N."/>
            <person name="Hayashi T."/>
            <person name="Shimizu T."/>
            <person name="Ishikawa J."/>
            <person name="Hamamoto H."/>
            <person name="Osada H."/>
            <person name="Takahashi S."/>
        </authorList>
    </citation>
    <scope>NUCLEOTIDE SEQUENCE [LARGE SCALE GENOMIC DNA]</scope>
    <source>
        <strain evidence="1 2">SN-593</strain>
    </source>
</reference>
<evidence type="ECO:0000313" key="1">
    <source>
        <dbReference type="EMBL" id="BBA95989.1"/>
    </source>
</evidence>
<protein>
    <recommendedName>
        <fullName evidence="3">Heme-binding protein</fullName>
    </recommendedName>
</protein>
<dbReference type="PANTHER" id="PTHR34309">
    <property type="entry name" value="SLR1406 PROTEIN"/>
    <property type="match status" value="1"/>
</dbReference>
<organism evidence="1 2">
    <name type="scientific">Actinacidiphila reveromycinica</name>
    <dbReference type="NCBI Taxonomy" id="659352"/>
    <lineage>
        <taxon>Bacteria</taxon>
        <taxon>Bacillati</taxon>
        <taxon>Actinomycetota</taxon>
        <taxon>Actinomycetes</taxon>
        <taxon>Kitasatosporales</taxon>
        <taxon>Streptomycetaceae</taxon>
        <taxon>Actinacidiphila</taxon>
    </lineage>
</organism>
<evidence type="ECO:0000313" key="2">
    <source>
        <dbReference type="Proteomes" id="UP000595703"/>
    </source>
</evidence>
<dbReference type="EMBL" id="AP018365">
    <property type="protein sequence ID" value="BBA95989.1"/>
    <property type="molecule type" value="Genomic_DNA"/>
</dbReference>
<dbReference type="InterPro" id="IPR052517">
    <property type="entry name" value="GlcG_carb_metab_protein"/>
</dbReference>
<dbReference type="Proteomes" id="UP000595703">
    <property type="component" value="Chromosome"/>
</dbReference>
<reference evidence="1 2" key="3">
    <citation type="journal article" date="2011" name="Nat. Chem. Biol.">
        <title>Reveromycin A biosynthesis uses RevG and RevJ for stereospecific spiroacetal formation.</title>
        <authorList>
            <person name="Takahashi S."/>
            <person name="Toyoda A."/>
            <person name="Sekiyama Y."/>
            <person name="Takagi H."/>
            <person name="Nogawa T."/>
            <person name="Uramoto M."/>
            <person name="Suzuki R."/>
            <person name="Koshino H."/>
            <person name="Kumano T."/>
            <person name="Panthee S."/>
            <person name="Dairi T."/>
            <person name="Ishikawa J."/>
            <person name="Ikeda H."/>
            <person name="Sakaki Y."/>
            <person name="Osada H."/>
        </authorList>
    </citation>
    <scope>NUCLEOTIDE SEQUENCE [LARGE SCALE GENOMIC DNA]</scope>
    <source>
        <strain evidence="1 2">SN-593</strain>
    </source>
</reference>
<proteinExistence type="predicted"/>